<gene>
    <name evidence="1" type="primary">GLEAN_04908</name>
    <name evidence="1" type="ORF">TcasGA2_TC004908</name>
</gene>
<dbReference type="HOGENOM" id="CLU_1962391_0_0_1"/>
<name>D6WCJ6_TRICA</name>
<proteinExistence type="predicted"/>
<reference evidence="1 2" key="1">
    <citation type="journal article" date="2008" name="Nature">
        <title>The genome of the model beetle and pest Tribolium castaneum.</title>
        <authorList>
            <consortium name="Tribolium Genome Sequencing Consortium"/>
            <person name="Richards S."/>
            <person name="Gibbs R.A."/>
            <person name="Weinstock G.M."/>
            <person name="Brown S.J."/>
            <person name="Denell R."/>
            <person name="Beeman R.W."/>
            <person name="Gibbs R."/>
            <person name="Beeman R.W."/>
            <person name="Brown S.J."/>
            <person name="Bucher G."/>
            <person name="Friedrich M."/>
            <person name="Grimmelikhuijzen C.J."/>
            <person name="Klingler M."/>
            <person name="Lorenzen M."/>
            <person name="Richards S."/>
            <person name="Roth S."/>
            <person name="Schroder R."/>
            <person name="Tautz D."/>
            <person name="Zdobnov E.M."/>
            <person name="Muzny D."/>
            <person name="Gibbs R.A."/>
            <person name="Weinstock G.M."/>
            <person name="Attaway T."/>
            <person name="Bell S."/>
            <person name="Buhay C.J."/>
            <person name="Chandrabose M.N."/>
            <person name="Chavez D."/>
            <person name="Clerk-Blankenburg K.P."/>
            <person name="Cree A."/>
            <person name="Dao M."/>
            <person name="Davis C."/>
            <person name="Chacko J."/>
            <person name="Dinh H."/>
            <person name="Dugan-Rocha S."/>
            <person name="Fowler G."/>
            <person name="Garner T.T."/>
            <person name="Garnes J."/>
            <person name="Gnirke A."/>
            <person name="Hawes A."/>
            <person name="Hernandez J."/>
            <person name="Hines S."/>
            <person name="Holder M."/>
            <person name="Hume J."/>
            <person name="Jhangiani S.N."/>
            <person name="Joshi V."/>
            <person name="Khan Z.M."/>
            <person name="Jackson L."/>
            <person name="Kovar C."/>
            <person name="Kowis A."/>
            <person name="Lee S."/>
            <person name="Lewis L.R."/>
            <person name="Margolis J."/>
            <person name="Morgan M."/>
            <person name="Nazareth L.V."/>
            <person name="Nguyen N."/>
            <person name="Okwuonu G."/>
            <person name="Parker D."/>
            <person name="Richards S."/>
            <person name="Ruiz S.J."/>
            <person name="Santibanez J."/>
            <person name="Savard J."/>
            <person name="Scherer S.E."/>
            <person name="Schneider B."/>
            <person name="Sodergren E."/>
            <person name="Tautz D."/>
            <person name="Vattahil S."/>
            <person name="Villasana D."/>
            <person name="White C.S."/>
            <person name="Wright R."/>
            <person name="Park Y."/>
            <person name="Beeman R.W."/>
            <person name="Lord J."/>
            <person name="Oppert B."/>
            <person name="Lorenzen M."/>
            <person name="Brown S."/>
            <person name="Wang L."/>
            <person name="Savard J."/>
            <person name="Tautz D."/>
            <person name="Richards S."/>
            <person name="Weinstock G."/>
            <person name="Gibbs R.A."/>
            <person name="Liu Y."/>
            <person name="Worley K."/>
            <person name="Weinstock G."/>
            <person name="Elsik C.G."/>
            <person name="Reese J.T."/>
            <person name="Elhaik E."/>
            <person name="Landan G."/>
            <person name="Graur D."/>
            <person name="Arensburger P."/>
            <person name="Atkinson P."/>
            <person name="Beeman R.W."/>
            <person name="Beidler J."/>
            <person name="Brown S.J."/>
            <person name="Demuth J.P."/>
            <person name="Drury D.W."/>
            <person name="Du Y.Z."/>
            <person name="Fujiwara H."/>
            <person name="Lorenzen M."/>
            <person name="Maselli V."/>
            <person name="Osanai M."/>
            <person name="Park Y."/>
            <person name="Robertson H.M."/>
            <person name="Tu Z."/>
            <person name="Wang J.J."/>
            <person name="Wang S."/>
            <person name="Richards S."/>
            <person name="Song H."/>
            <person name="Zhang L."/>
            <person name="Sodergren E."/>
            <person name="Werner D."/>
            <person name="Stanke M."/>
            <person name="Morgenstern B."/>
            <person name="Solovyev V."/>
            <person name="Kosarev P."/>
            <person name="Brown G."/>
            <person name="Chen H.C."/>
            <person name="Ermolaeva O."/>
            <person name="Hlavina W."/>
            <person name="Kapustin Y."/>
            <person name="Kiryutin B."/>
            <person name="Kitts P."/>
            <person name="Maglott D."/>
            <person name="Pruitt K."/>
            <person name="Sapojnikov V."/>
            <person name="Souvorov A."/>
            <person name="Mackey A.J."/>
            <person name="Waterhouse R.M."/>
            <person name="Wyder S."/>
            <person name="Zdobnov E.M."/>
            <person name="Zdobnov E.M."/>
            <person name="Wyder S."/>
            <person name="Kriventseva E.V."/>
            <person name="Kadowaki T."/>
            <person name="Bork P."/>
            <person name="Aranda M."/>
            <person name="Bao R."/>
            <person name="Beermann A."/>
            <person name="Berns N."/>
            <person name="Bolognesi R."/>
            <person name="Bonneton F."/>
            <person name="Bopp D."/>
            <person name="Brown S.J."/>
            <person name="Bucher G."/>
            <person name="Butts T."/>
            <person name="Chaumot A."/>
            <person name="Denell R.E."/>
            <person name="Ferrier D.E."/>
            <person name="Friedrich M."/>
            <person name="Gordon C.M."/>
            <person name="Jindra M."/>
            <person name="Klingler M."/>
            <person name="Lan Q."/>
            <person name="Lattorff H.M."/>
            <person name="Laudet V."/>
            <person name="von Levetsow C."/>
            <person name="Liu Z."/>
            <person name="Lutz R."/>
            <person name="Lynch J.A."/>
            <person name="da Fonseca R.N."/>
            <person name="Posnien N."/>
            <person name="Reuter R."/>
            <person name="Roth S."/>
            <person name="Savard J."/>
            <person name="Schinko J.B."/>
            <person name="Schmitt C."/>
            <person name="Schoppmeier M."/>
            <person name="Schroder R."/>
            <person name="Shippy T.D."/>
            <person name="Simonnet F."/>
            <person name="Marques-Souza H."/>
            <person name="Tautz D."/>
            <person name="Tomoyasu Y."/>
            <person name="Trauner J."/>
            <person name="Van der Zee M."/>
            <person name="Vervoort M."/>
            <person name="Wittkopp N."/>
            <person name="Wimmer E.A."/>
            <person name="Yang X."/>
            <person name="Jones A.K."/>
            <person name="Sattelle D.B."/>
            <person name="Ebert P.R."/>
            <person name="Nelson D."/>
            <person name="Scott J.G."/>
            <person name="Beeman R.W."/>
            <person name="Muthukrishnan S."/>
            <person name="Kramer K.J."/>
            <person name="Arakane Y."/>
            <person name="Beeman R.W."/>
            <person name="Zhu Q."/>
            <person name="Hogenkamp D."/>
            <person name="Dixit R."/>
            <person name="Oppert B."/>
            <person name="Jiang H."/>
            <person name="Zou Z."/>
            <person name="Marshall J."/>
            <person name="Elpidina E."/>
            <person name="Vinokurov K."/>
            <person name="Oppert C."/>
            <person name="Zou Z."/>
            <person name="Evans J."/>
            <person name="Lu Z."/>
            <person name="Zhao P."/>
            <person name="Sumathipala N."/>
            <person name="Altincicek B."/>
            <person name="Vilcinskas A."/>
            <person name="Williams M."/>
            <person name="Hultmark D."/>
            <person name="Hetru C."/>
            <person name="Jiang H."/>
            <person name="Grimmelikhuijzen C.J."/>
            <person name="Hauser F."/>
            <person name="Cazzamali G."/>
            <person name="Williamson M."/>
            <person name="Park Y."/>
            <person name="Li B."/>
            <person name="Tanaka Y."/>
            <person name="Predel R."/>
            <person name="Neupert S."/>
            <person name="Schachtner J."/>
            <person name="Verleyen P."/>
            <person name="Raible F."/>
            <person name="Bork P."/>
            <person name="Friedrich M."/>
            <person name="Walden K.K."/>
            <person name="Robertson H.M."/>
            <person name="Angeli S."/>
            <person name="Foret S."/>
            <person name="Bucher G."/>
            <person name="Schuetz S."/>
            <person name="Maleszka R."/>
            <person name="Wimmer E.A."/>
            <person name="Beeman R.W."/>
            <person name="Lorenzen M."/>
            <person name="Tomoyasu Y."/>
            <person name="Miller S.C."/>
            <person name="Grossmann D."/>
            <person name="Bucher G."/>
        </authorList>
    </citation>
    <scope>NUCLEOTIDE SEQUENCE [LARGE SCALE GENOMIC DNA]</scope>
    <source>
        <strain evidence="1 2">Georgia GA2</strain>
    </source>
</reference>
<reference evidence="1 2" key="2">
    <citation type="journal article" date="2010" name="Nucleic Acids Res.">
        <title>BeetleBase in 2010: revisions to provide comprehensive genomic information for Tribolium castaneum.</title>
        <authorList>
            <person name="Kim H.S."/>
            <person name="Murphy T."/>
            <person name="Xia J."/>
            <person name="Caragea D."/>
            <person name="Park Y."/>
            <person name="Beeman R.W."/>
            <person name="Lorenzen M.D."/>
            <person name="Butcher S."/>
            <person name="Manak J.R."/>
            <person name="Brown S.J."/>
        </authorList>
    </citation>
    <scope>GENOME REANNOTATION</scope>
    <source>
        <strain evidence="1 2">Georgia GA2</strain>
    </source>
</reference>
<dbReference type="Proteomes" id="UP000007266">
    <property type="component" value="Linkage group 2"/>
</dbReference>
<accession>D6WCJ6</accession>
<protein>
    <submittedName>
        <fullName evidence="1">Uncharacterized protein</fullName>
    </submittedName>
</protein>
<dbReference type="AlphaFoldDB" id="D6WCJ6"/>
<sequence>MNCGVFVPLMYSVTKARQQLVIKNRKTEERCRQKWEYNPIAFYHAESRLWRISFLETTVSVRTSNSPLFVSNCFRSRRFALCAGNGEKIIDKFSNLPEGFGEKAVQQTALSLSLKKNYTRLVINHGSP</sequence>
<evidence type="ECO:0000313" key="1">
    <source>
        <dbReference type="EMBL" id="EEZ99034.1"/>
    </source>
</evidence>
<dbReference type="EMBL" id="KQ971311">
    <property type="protein sequence ID" value="EEZ99034.1"/>
    <property type="molecule type" value="Genomic_DNA"/>
</dbReference>
<evidence type="ECO:0000313" key="2">
    <source>
        <dbReference type="Proteomes" id="UP000007266"/>
    </source>
</evidence>
<organism evidence="1 2">
    <name type="scientific">Tribolium castaneum</name>
    <name type="common">Red flour beetle</name>
    <dbReference type="NCBI Taxonomy" id="7070"/>
    <lineage>
        <taxon>Eukaryota</taxon>
        <taxon>Metazoa</taxon>
        <taxon>Ecdysozoa</taxon>
        <taxon>Arthropoda</taxon>
        <taxon>Hexapoda</taxon>
        <taxon>Insecta</taxon>
        <taxon>Pterygota</taxon>
        <taxon>Neoptera</taxon>
        <taxon>Endopterygota</taxon>
        <taxon>Coleoptera</taxon>
        <taxon>Polyphaga</taxon>
        <taxon>Cucujiformia</taxon>
        <taxon>Tenebrionidae</taxon>
        <taxon>Tenebrionidae incertae sedis</taxon>
        <taxon>Tribolium</taxon>
    </lineage>
</organism>
<keyword evidence="2" id="KW-1185">Reference proteome</keyword>